<dbReference type="PANTHER" id="PTHR36927:SF3">
    <property type="entry name" value="GLUCANS BIOSYNTHESIS PROTEIN C"/>
    <property type="match status" value="1"/>
</dbReference>
<dbReference type="InterPro" id="IPR002656">
    <property type="entry name" value="Acyl_transf_3_dom"/>
</dbReference>
<feature type="transmembrane region" description="Helical" evidence="1">
    <location>
        <begin position="12"/>
        <end position="34"/>
    </location>
</feature>
<protein>
    <submittedName>
        <fullName evidence="3">Acyltransferase family protein</fullName>
    </submittedName>
</protein>
<dbReference type="Proteomes" id="UP000589896">
    <property type="component" value="Unassembled WGS sequence"/>
</dbReference>
<keyword evidence="1" id="KW-1133">Transmembrane helix</keyword>
<evidence type="ECO:0000256" key="1">
    <source>
        <dbReference type="SAM" id="Phobius"/>
    </source>
</evidence>
<evidence type="ECO:0000313" key="3">
    <source>
        <dbReference type="EMBL" id="NYZ62050.1"/>
    </source>
</evidence>
<keyword evidence="3" id="KW-0012">Acyltransferase</keyword>
<feature type="domain" description="Acyltransferase 3" evidence="2">
    <location>
        <begin position="5"/>
        <end position="374"/>
    </location>
</feature>
<feature type="transmembrane region" description="Helical" evidence="1">
    <location>
        <begin position="146"/>
        <end position="164"/>
    </location>
</feature>
<feature type="transmembrane region" description="Helical" evidence="1">
    <location>
        <begin position="54"/>
        <end position="72"/>
    </location>
</feature>
<keyword evidence="4" id="KW-1185">Reference proteome</keyword>
<name>A0A7Z0QS90_9GAMM</name>
<organism evidence="3 4">
    <name type="scientific">Luteimonas deserti</name>
    <dbReference type="NCBI Taxonomy" id="2752306"/>
    <lineage>
        <taxon>Bacteria</taxon>
        <taxon>Pseudomonadati</taxon>
        <taxon>Pseudomonadota</taxon>
        <taxon>Gammaproteobacteria</taxon>
        <taxon>Lysobacterales</taxon>
        <taxon>Lysobacteraceae</taxon>
        <taxon>Luteimonas</taxon>
    </lineage>
</organism>
<feature type="transmembrane region" description="Helical" evidence="1">
    <location>
        <begin position="249"/>
        <end position="270"/>
    </location>
</feature>
<accession>A0A7Z0QS90</accession>
<reference evidence="3 4" key="1">
    <citation type="submission" date="2020-07" db="EMBL/GenBank/DDBJ databases">
        <title>isolation of Luteimonas sp. SJ-16.</title>
        <authorList>
            <person name="Huang X.-X."/>
            <person name="Xu L."/>
            <person name="Sun J.-Q."/>
        </authorList>
    </citation>
    <scope>NUCLEOTIDE SEQUENCE [LARGE SCALE GENOMIC DNA]</scope>
    <source>
        <strain evidence="3 4">SJ-16</strain>
    </source>
</reference>
<comment type="caution">
    <text evidence="3">The sequence shown here is derived from an EMBL/GenBank/DDBJ whole genome shotgun (WGS) entry which is preliminary data.</text>
</comment>
<dbReference type="Pfam" id="PF01757">
    <property type="entry name" value="Acyl_transf_3"/>
    <property type="match status" value="1"/>
</dbReference>
<keyword evidence="1" id="KW-0472">Membrane</keyword>
<feature type="transmembrane region" description="Helical" evidence="1">
    <location>
        <begin position="290"/>
        <end position="311"/>
    </location>
</feature>
<sequence length="413" mass="46400">MDRRHDLDTLRVIAFALLILYHVGMVYVVDWGFHIKSPTLLAWVEWPMVLVNRWRMSLLFLLSGITLGLVLARRAPARLVGTRSWRLLLPLAFGIVAVVPVQVYCEARTLGTIAPGFAAFLLRYLQLRPWPAGTFTGAEYGFTWNHLWYLAYLWVYTLGVLAALPLLRAFGGTRLADWLTARGRWLLWTLPALWLLFALLVLAPRYPSTHAVAGDWFNHAKYLPVFAFGVLIARRATIWTALDAHRWTLTGLALLGATVYMTLRVIGRLLDTGAMSAAGLDAWMPLPGWKLVSVGAHALYAWTALLAMLAWGARLLNRPWPGLRYASEAVYPWYILHQSLIVFAAYWLIPLRLGPLWEPLLVLAITVAGCLLIHELLIRRIRWLRPLFGLPRAARPARGAGPGHADVSTARSA</sequence>
<evidence type="ECO:0000313" key="4">
    <source>
        <dbReference type="Proteomes" id="UP000589896"/>
    </source>
</evidence>
<dbReference type="EMBL" id="JACCJZ010000010">
    <property type="protein sequence ID" value="NYZ62050.1"/>
    <property type="molecule type" value="Genomic_DNA"/>
</dbReference>
<feature type="transmembrane region" description="Helical" evidence="1">
    <location>
        <begin position="185"/>
        <end position="203"/>
    </location>
</feature>
<dbReference type="GO" id="GO:0016747">
    <property type="term" value="F:acyltransferase activity, transferring groups other than amino-acyl groups"/>
    <property type="evidence" value="ECO:0007669"/>
    <property type="project" value="InterPro"/>
</dbReference>
<keyword evidence="1" id="KW-0812">Transmembrane</keyword>
<keyword evidence="3" id="KW-0808">Transferase</keyword>
<feature type="transmembrane region" description="Helical" evidence="1">
    <location>
        <begin position="361"/>
        <end position="378"/>
    </location>
</feature>
<evidence type="ECO:0000259" key="2">
    <source>
        <dbReference type="Pfam" id="PF01757"/>
    </source>
</evidence>
<dbReference type="PANTHER" id="PTHR36927">
    <property type="entry name" value="BLR4337 PROTEIN"/>
    <property type="match status" value="1"/>
</dbReference>
<dbReference type="AlphaFoldDB" id="A0A7Z0QS90"/>
<dbReference type="InterPro" id="IPR050623">
    <property type="entry name" value="Glucan_succinyl_AcylTrfase"/>
</dbReference>
<feature type="transmembrane region" description="Helical" evidence="1">
    <location>
        <begin position="84"/>
        <end position="104"/>
    </location>
</feature>
<gene>
    <name evidence="3" type="ORF">H0E82_04625</name>
</gene>
<dbReference type="RefSeq" id="WP_180544262.1">
    <property type="nucleotide sequence ID" value="NZ_JACCJZ010000010.1"/>
</dbReference>
<feature type="transmembrane region" description="Helical" evidence="1">
    <location>
        <begin position="331"/>
        <end position="349"/>
    </location>
</feature>
<proteinExistence type="predicted"/>